<organism evidence="1 2">
    <name type="scientific">Terriglobus albidus</name>
    <dbReference type="NCBI Taxonomy" id="1592106"/>
    <lineage>
        <taxon>Bacteria</taxon>
        <taxon>Pseudomonadati</taxon>
        <taxon>Acidobacteriota</taxon>
        <taxon>Terriglobia</taxon>
        <taxon>Terriglobales</taxon>
        <taxon>Acidobacteriaceae</taxon>
        <taxon>Terriglobus</taxon>
    </lineage>
</organism>
<evidence type="ECO:0000313" key="2">
    <source>
        <dbReference type="Proteomes" id="UP000321820"/>
    </source>
</evidence>
<dbReference type="AlphaFoldDB" id="A0A5B9EHW3"/>
<dbReference type="Proteomes" id="UP000321820">
    <property type="component" value="Chromosome"/>
</dbReference>
<gene>
    <name evidence="1" type="ORF">FTW19_17740</name>
</gene>
<dbReference type="EMBL" id="CP042806">
    <property type="protein sequence ID" value="QEE29666.1"/>
    <property type="molecule type" value="Genomic_DNA"/>
</dbReference>
<sequence>MIHLFKLLLLFFLLLLLLLLLSLFLLFRFFLLLLSLCALRVCHCRCICVVRRSSSVPTVLFVDSGDGLLLCGLRVSLDDGRGRLRCGSICCRFLRCGSRSSTRSRRRVRRRGRFSSLR</sequence>
<reference evidence="1 2" key="1">
    <citation type="submission" date="2019-08" db="EMBL/GenBank/DDBJ databases">
        <title>Complete genome sequence of Terriglobus albidus strain ORNL.</title>
        <authorList>
            <person name="Podar M."/>
        </authorList>
    </citation>
    <scope>NUCLEOTIDE SEQUENCE [LARGE SCALE GENOMIC DNA]</scope>
    <source>
        <strain evidence="1 2">ORNL</strain>
    </source>
</reference>
<accession>A0A5B9EHW3</accession>
<evidence type="ECO:0000313" key="1">
    <source>
        <dbReference type="EMBL" id="QEE29666.1"/>
    </source>
</evidence>
<proteinExistence type="predicted"/>
<name>A0A5B9EHW3_9BACT</name>
<protein>
    <submittedName>
        <fullName evidence="1">Uncharacterized protein</fullName>
    </submittedName>
</protein>
<dbReference type="KEGG" id="talb:FTW19_17740"/>
<keyword evidence="2" id="KW-1185">Reference proteome</keyword>